<reference evidence="1 2" key="1">
    <citation type="journal article" date="2014" name="PLoS Genet.">
        <title>The Genome of Spironucleus salmonicida Highlights a Fish Pathogen Adapted to Fluctuating Environments.</title>
        <authorList>
            <person name="Xu F."/>
            <person name="Jerlstrom-Hultqvist J."/>
            <person name="Einarsson E."/>
            <person name="Astvaldsson A."/>
            <person name="Svard S.G."/>
            <person name="Andersson J.O."/>
        </authorList>
    </citation>
    <scope>NUCLEOTIDE SEQUENCE</scope>
    <source>
        <strain evidence="2">ATCC 50377</strain>
    </source>
</reference>
<gene>
    <name evidence="1" type="ORF">SS50377_13788</name>
    <name evidence="2" type="ORF">SS50377_23456</name>
</gene>
<dbReference type="AlphaFoldDB" id="V6LPN8"/>
<dbReference type="EMBL" id="KI546083">
    <property type="protein sequence ID" value="EST46193.1"/>
    <property type="molecule type" value="Genomic_DNA"/>
</dbReference>
<dbReference type="EMBL" id="AUWU02000004">
    <property type="protein sequence ID" value="KAH0573522.1"/>
    <property type="molecule type" value="Genomic_DNA"/>
</dbReference>
<dbReference type="Proteomes" id="UP000018208">
    <property type="component" value="Unassembled WGS sequence"/>
</dbReference>
<proteinExistence type="predicted"/>
<evidence type="ECO:0000313" key="3">
    <source>
        <dbReference type="Proteomes" id="UP000018208"/>
    </source>
</evidence>
<organism evidence="1">
    <name type="scientific">Spironucleus salmonicida</name>
    <dbReference type="NCBI Taxonomy" id="348837"/>
    <lineage>
        <taxon>Eukaryota</taxon>
        <taxon>Metamonada</taxon>
        <taxon>Diplomonadida</taxon>
        <taxon>Hexamitidae</taxon>
        <taxon>Hexamitinae</taxon>
        <taxon>Spironucleus</taxon>
    </lineage>
</organism>
<protein>
    <submittedName>
        <fullName evidence="1">Uncharacterized protein</fullName>
    </submittedName>
</protein>
<evidence type="ECO:0000313" key="2">
    <source>
        <dbReference type="EMBL" id="KAH0573522.1"/>
    </source>
</evidence>
<name>V6LPN8_9EUKA</name>
<sequence>MKNQGDVYKVFFRKYYRPLDVKKQTPEDKTKLVQLQNSKKSIIELYPVPPMPEYRKNSSSNQIDYSGRYQYYQILSESGYEVMPQQKRGYSATSTMRQQYSSQSPNRSLKLTFSGEKFVYRPSTGKSCNSNTCDQTY</sequence>
<reference evidence="2" key="2">
    <citation type="submission" date="2020-12" db="EMBL/GenBank/DDBJ databases">
        <title>New Spironucleus salmonicida genome in near-complete chromosomes.</title>
        <authorList>
            <person name="Xu F."/>
            <person name="Kurt Z."/>
            <person name="Jimenez-Gonzalez A."/>
            <person name="Astvaldsson A."/>
            <person name="Andersson J.O."/>
            <person name="Svard S.G."/>
        </authorList>
    </citation>
    <scope>NUCLEOTIDE SEQUENCE</scope>
    <source>
        <strain evidence="2">ATCC 50377</strain>
    </source>
</reference>
<dbReference type="VEuPathDB" id="GiardiaDB:SS50377_23456"/>
<accession>V6LPN8</accession>
<keyword evidence="3" id="KW-1185">Reference proteome</keyword>
<evidence type="ECO:0000313" key="1">
    <source>
        <dbReference type="EMBL" id="EST46193.1"/>
    </source>
</evidence>